<dbReference type="EMBL" id="JARJCM010000260">
    <property type="protein sequence ID" value="KAJ7020500.1"/>
    <property type="molecule type" value="Genomic_DNA"/>
</dbReference>
<reference evidence="2" key="1">
    <citation type="submission" date="2023-03" db="EMBL/GenBank/DDBJ databases">
        <title>Massive genome expansion in bonnet fungi (Mycena s.s.) driven by repeated elements and novel gene families across ecological guilds.</title>
        <authorList>
            <consortium name="Lawrence Berkeley National Laboratory"/>
            <person name="Harder C.B."/>
            <person name="Miyauchi S."/>
            <person name="Viragh M."/>
            <person name="Kuo A."/>
            <person name="Thoen E."/>
            <person name="Andreopoulos B."/>
            <person name="Lu D."/>
            <person name="Skrede I."/>
            <person name="Drula E."/>
            <person name="Henrissat B."/>
            <person name="Morin E."/>
            <person name="Kohler A."/>
            <person name="Barry K."/>
            <person name="LaButti K."/>
            <person name="Morin E."/>
            <person name="Salamov A."/>
            <person name="Lipzen A."/>
            <person name="Mereny Z."/>
            <person name="Hegedus B."/>
            <person name="Baldrian P."/>
            <person name="Stursova M."/>
            <person name="Weitz H."/>
            <person name="Taylor A."/>
            <person name="Grigoriev I.V."/>
            <person name="Nagy L.G."/>
            <person name="Martin F."/>
            <person name="Kauserud H."/>
        </authorList>
    </citation>
    <scope>NUCLEOTIDE SEQUENCE</scope>
    <source>
        <strain evidence="2">CBHHK200</strain>
    </source>
</reference>
<feature type="compositionally biased region" description="Basic residues" evidence="1">
    <location>
        <begin position="314"/>
        <end position="325"/>
    </location>
</feature>
<keyword evidence="3" id="KW-1185">Reference proteome</keyword>
<dbReference type="Proteomes" id="UP001218188">
    <property type="component" value="Unassembled WGS sequence"/>
</dbReference>
<organism evidence="2 3">
    <name type="scientific">Mycena alexandri</name>
    <dbReference type="NCBI Taxonomy" id="1745969"/>
    <lineage>
        <taxon>Eukaryota</taxon>
        <taxon>Fungi</taxon>
        <taxon>Dikarya</taxon>
        <taxon>Basidiomycota</taxon>
        <taxon>Agaricomycotina</taxon>
        <taxon>Agaricomycetes</taxon>
        <taxon>Agaricomycetidae</taxon>
        <taxon>Agaricales</taxon>
        <taxon>Marasmiineae</taxon>
        <taxon>Mycenaceae</taxon>
        <taxon>Mycena</taxon>
    </lineage>
</organism>
<evidence type="ECO:0000313" key="3">
    <source>
        <dbReference type="Proteomes" id="UP001218188"/>
    </source>
</evidence>
<evidence type="ECO:0000256" key="1">
    <source>
        <dbReference type="SAM" id="MobiDB-lite"/>
    </source>
</evidence>
<protein>
    <submittedName>
        <fullName evidence="2">Uncharacterized protein</fullName>
    </submittedName>
</protein>
<comment type="caution">
    <text evidence="2">The sequence shown here is derived from an EMBL/GenBank/DDBJ whole genome shotgun (WGS) entry which is preliminary data.</text>
</comment>
<dbReference type="AlphaFoldDB" id="A0AAD6S5Y9"/>
<accession>A0AAD6S5Y9</accession>
<evidence type="ECO:0000313" key="2">
    <source>
        <dbReference type="EMBL" id="KAJ7020500.1"/>
    </source>
</evidence>
<sequence>MAVVEELSRQHAKEVGAWSRLPCVATTDTSGKVCSVYQHKLTKVLSVESTLAAMISSEQQKLKRDGELEAGTLVAQWVHDGMVIERQQLLAIALLRSHQEHPLQETWDSITKLRDSLNLHLKKFRERQREIYPRLTLSALDVDEPERHIRGGDELDSELRQAEIELRCTQAESGVFGVRDASLALSAVKKARELDYRGQGGITRSQRNLQKAELMKQLEIDVYNTARTALIHLGHMQKDAVEPFPPLTLRDTRRKETHLHRATGDSRLFDGTAWYLQSGVSIAHAAVTSTLPHESDSESDQPELLAGTQTLKRSGFKRGGQRTPKRLRDIAPDNVEVGLSEAEESDPEMSPSKVGRAEERTTGKKGKGKKKGDGWIWMENLMRGQPQSEEKLAAYKKESDQVQWFRAEAEMSRWLEQYERKHAELMRVIARYHRDGEVWRGLADREEALKGMNGATTFARMQAAMHRRLELNATTIFKSADSGAHHDWVAATSFDNLVERIDGWWDEVFKWMDGMGIHRAYKDF</sequence>
<name>A0AAD6S5Y9_9AGAR</name>
<proteinExistence type="predicted"/>
<gene>
    <name evidence="2" type="ORF">C8F04DRAFT_1274964</name>
</gene>
<feature type="region of interest" description="Disordered" evidence="1">
    <location>
        <begin position="308"/>
        <end position="371"/>
    </location>
</feature>